<dbReference type="Gene3D" id="2.40.40.10">
    <property type="entry name" value="RlpA-like domain"/>
    <property type="match status" value="1"/>
</dbReference>
<protein>
    <submittedName>
        <fullName evidence="2">3D domain-containing protein</fullName>
    </submittedName>
</protein>
<dbReference type="Pfam" id="PF06725">
    <property type="entry name" value="3D"/>
    <property type="match status" value="1"/>
</dbReference>
<name>A0ABV7PQR6_9BURK</name>
<dbReference type="InterPro" id="IPR010611">
    <property type="entry name" value="3D_dom"/>
</dbReference>
<keyword evidence="3" id="KW-1185">Reference proteome</keyword>
<feature type="domain" description="3D" evidence="1">
    <location>
        <begin position="239"/>
        <end position="289"/>
    </location>
</feature>
<dbReference type="EMBL" id="JBHRVV010000001">
    <property type="protein sequence ID" value="MFC3460558.1"/>
    <property type="molecule type" value="Genomic_DNA"/>
</dbReference>
<dbReference type="RefSeq" id="WP_379737065.1">
    <property type="nucleotide sequence ID" value="NZ_JBHRVV010000001.1"/>
</dbReference>
<gene>
    <name evidence="2" type="ORF">ACFOPH_20255</name>
</gene>
<dbReference type="InterPro" id="IPR036908">
    <property type="entry name" value="RlpA-like_sf"/>
</dbReference>
<proteinExistence type="predicted"/>
<comment type="caution">
    <text evidence="2">The sequence shown here is derived from an EMBL/GenBank/DDBJ whole genome shotgun (WGS) entry which is preliminary data.</text>
</comment>
<accession>A0ABV7PQR6</accession>
<organism evidence="2 3">
    <name type="scientific">Massilia haematophila</name>
    <dbReference type="NCBI Taxonomy" id="457923"/>
    <lineage>
        <taxon>Bacteria</taxon>
        <taxon>Pseudomonadati</taxon>
        <taxon>Pseudomonadota</taxon>
        <taxon>Betaproteobacteria</taxon>
        <taxon>Burkholderiales</taxon>
        <taxon>Oxalobacteraceae</taxon>
        <taxon>Telluria group</taxon>
        <taxon>Massilia</taxon>
    </lineage>
</organism>
<dbReference type="SUPFAM" id="SSF50685">
    <property type="entry name" value="Barwin-like endoglucanases"/>
    <property type="match status" value="1"/>
</dbReference>
<dbReference type="Proteomes" id="UP001595665">
    <property type="component" value="Unassembled WGS sequence"/>
</dbReference>
<evidence type="ECO:0000259" key="1">
    <source>
        <dbReference type="Pfam" id="PF06725"/>
    </source>
</evidence>
<reference evidence="3" key="1">
    <citation type="journal article" date="2019" name="Int. J. Syst. Evol. Microbiol.">
        <title>The Global Catalogue of Microorganisms (GCM) 10K type strain sequencing project: providing services to taxonomists for standard genome sequencing and annotation.</title>
        <authorList>
            <consortium name="The Broad Institute Genomics Platform"/>
            <consortium name="The Broad Institute Genome Sequencing Center for Infectious Disease"/>
            <person name="Wu L."/>
            <person name="Ma J."/>
        </authorList>
    </citation>
    <scope>NUCLEOTIDE SEQUENCE [LARGE SCALE GENOMIC DNA]</scope>
    <source>
        <strain evidence="3">CCM 7480</strain>
    </source>
</reference>
<evidence type="ECO:0000313" key="3">
    <source>
        <dbReference type="Proteomes" id="UP001595665"/>
    </source>
</evidence>
<sequence>MSEVLVGEATTNSAKGSVAKVKIDDYICTLAVEQNQFGDTLPIIPTTARTERNKILYQLKIKAKLTRQSDGSAVSGYKFSIKSNRTSDRVESKGQTNAQGEVTFTLVTRESGELTLDTSTAGITLSPFPIKIQEAWYESPFLITVYNVCDESDFSGQLVEGRGLDEKHKDDFLYGAAGVAMQGTGRTTERKYVRLNNSPGGWQKNKKGSPERLANPSAAEFAYANGIHGKYDDLKENYSIAVDKVIIPKKAKVEIEGLGERVADDSGGAIDLYHIDNFLGTGKAVVKAWLKGGINGTKRRVKYLGASK</sequence>
<evidence type="ECO:0000313" key="2">
    <source>
        <dbReference type="EMBL" id="MFC3460558.1"/>
    </source>
</evidence>